<dbReference type="InterPro" id="IPR012337">
    <property type="entry name" value="RNaseH-like_sf"/>
</dbReference>
<dbReference type="EMBL" id="DQ535032">
    <property type="protein sequence ID" value="ABG21647.1"/>
    <property type="molecule type" value="Genomic_DNA"/>
</dbReference>
<evidence type="ECO:0000313" key="3">
    <source>
        <dbReference type="Proteomes" id="UP000000714"/>
    </source>
</evidence>
<dbReference type="SUPFAM" id="SSF53098">
    <property type="entry name" value="Ribonuclease H-like"/>
    <property type="match status" value="1"/>
</dbReference>
<dbReference type="GeneID" id="5601992"/>
<dbReference type="Proteomes" id="UP000000714">
    <property type="component" value="Segment"/>
</dbReference>
<reference evidence="2 3" key="1">
    <citation type="journal article" date="2007" name="Virology">
        <title>KSY1, a lactococcal phage with a T7-like transcription.</title>
        <authorList>
            <person name="Chopin A."/>
            <person name="Deveau H."/>
            <person name="Ehrlich S.D."/>
            <person name="Moineau S."/>
            <person name="Chopin M.C."/>
        </authorList>
    </citation>
    <scope>NUCLEOTIDE SEQUENCE</scope>
</reference>
<dbReference type="RefSeq" id="YP_001469103.1">
    <property type="nucleotide sequence ID" value="NC_009817.1"/>
</dbReference>
<dbReference type="OrthoDB" id="12378at10239"/>
<protein>
    <submittedName>
        <fullName evidence="2">Gp104</fullName>
    </submittedName>
</protein>
<dbReference type="Pfam" id="PF00075">
    <property type="entry name" value="RNase_H"/>
    <property type="match status" value="1"/>
</dbReference>
<organism evidence="2 3">
    <name type="scientific">Lactococcus phage KSY1</name>
    <dbReference type="NCBI Taxonomy" id="2913972"/>
    <lineage>
        <taxon>Viruses</taxon>
        <taxon>Duplodnaviria</taxon>
        <taxon>Heunggongvirae</taxon>
        <taxon>Uroviricota</taxon>
        <taxon>Caudoviricetes</taxon>
        <taxon>Chopinvirus</taxon>
        <taxon>Chopinvirus KSY1</taxon>
    </lineage>
</organism>
<dbReference type="PROSITE" id="PS50879">
    <property type="entry name" value="RNASE_H_1"/>
    <property type="match status" value="1"/>
</dbReference>
<feature type="domain" description="RNase H type-1" evidence="1">
    <location>
        <begin position="1"/>
        <end position="145"/>
    </location>
</feature>
<proteinExistence type="predicted"/>
<evidence type="ECO:0000259" key="1">
    <source>
        <dbReference type="PROSITE" id="PS50879"/>
    </source>
</evidence>
<dbReference type="GO" id="GO:0004523">
    <property type="term" value="F:RNA-DNA hybrid ribonuclease activity"/>
    <property type="evidence" value="ECO:0007669"/>
    <property type="project" value="InterPro"/>
</dbReference>
<sequence>MRQWEVYVDGSYNVKTEVYGGAYLASCAELSEGAFQNSFSANKPDWVGSRNVSGELGAVILFLKTNMELSLLESGDEVIFYYDYTGIQKWADDEWKANKVPSKVYKQYIEMVRSKGISIRFEKVKAHTGVELNETVDNLAKKAVGIE</sequence>
<gene>
    <name evidence="2" type="ORF">KSY1p104</name>
</gene>
<dbReference type="Gene3D" id="3.30.420.10">
    <property type="entry name" value="Ribonuclease H-like superfamily/Ribonuclease H"/>
    <property type="match status" value="1"/>
</dbReference>
<dbReference type="InterPro" id="IPR002156">
    <property type="entry name" value="RNaseH_domain"/>
</dbReference>
<name>A6MAG9_9CAUD</name>
<keyword evidence="3" id="KW-1185">Reference proteome</keyword>
<dbReference type="InterPro" id="IPR036397">
    <property type="entry name" value="RNaseH_sf"/>
</dbReference>
<accession>A6MAG9</accession>
<dbReference type="KEGG" id="vg:5601992"/>
<dbReference type="GO" id="GO:0003676">
    <property type="term" value="F:nucleic acid binding"/>
    <property type="evidence" value="ECO:0007669"/>
    <property type="project" value="InterPro"/>
</dbReference>
<evidence type="ECO:0000313" key="2">
    <source>
        <dbReference type="EMBL" id="ABG21647.1"/>
    </source>
</evidence>